<organism evidence="4 5">
    <name type="scientific">Haloterrigena gelatinilytica</name>
    <dbReference type="NCBI Taxonomy" id="2741724"/>
    <lineage>
        <taxon>Archaea</taxon>
        <taxon>Methanobacteriati</taxon>
        <taxon>Methanobacteriota</taxon>
        <taxon>Stenosarchaea group</taxon>
        <taxon>Halobacteria</taxon>
        <taxon>Halobacteriales</taxon>
        <taxon>Natrialbaceae</taxon>
        <taxon>Haloterrigena</taxon>
    </lineage>
</organism>
<dbReference type="InterPro" id="IPR029052">
    <property type="entry name" value="Metallo-depent_PP-like"/>
</dbReference>
<evidence type="ECO:0000313" key="5">
    <source>
        <dbReference type="Proteomes" id="UP001016761"/>
    </source>
</evidence>
<comment type="caution">
    <text evidence="4">The sequence shown here is derived from an EMBL/GenBank/DDBJ whole genome shotgun (WGS) entry which is preliminary data.</text>
</comment>
<dbReference type="PANTHER" id="PTHR33393">
    <property type="entry name" value="POLYGLUTAMINE SYNTHESIS ACCESSORY PROTEIN RV0574C-RELATED"/>
    <property type="match status" value="1"/>
</dbReference>
<comment type="similarity">
    <text evidence="1">Belongs to the CapA family.</text>
</comment>
<dbReference type="SMART" id="SM00854">
    <property type="entry name" value="PGA_cap"/>
    <property type="match status" value="1"/>
</dbReference>
<dbReference type="PANTHER" id="PTHR33393:SF11">
    <property type="entry name" value="POLYGLUTAMINE SYNTHESIS ACCESSORY PROTEIN RV0574C-RELATED"/>
    <property type="match status" value="1"/>
</dbReference>
<evidence type="ECO:0000256" key="1">
    <source>
        <dbReference type="ARBA" id="ARBA00005662"/>
    </source>
</evidence>
<evidence type="ECO:0000313" key="4">
    <source>
        <dbReference type="EMBL" id="NUC74386.1"/>
    </source>
</evidence>
<evidence type="ECO:0000259" key="3">
    <source>
        <dbReference type="SMART" id="SM00854"/>
    </source>
</evidence>
<dbReference type="RefSeq" id="WP_174682127.1">
    <property type="nucleotide sequence ID" value="NZ_JABUQZ010000001.1"/>
</dbReference>
<gene>
    <name evidence="4" type="ORF">HTZ84_19155</name>
</gene>
<dbReference type="CDD" id="cd07381">
    <property type="entry name" value="MPP_CapA"/>
    <property type="match status" value="1"/>
</dbReference>
<feature type="domain" description="Capsule synthesis protein CapA" evidence="3">
    <location>
        <begin position="4"/>
        <end position="276"/>
    </location>
</feature>
<proteinExistence type="inferred from homology"/>
<dbReference type="InterPro" id="IPR052169">
    <property type="entry name" value="CW_Biosynth-Accessory"/>
</dbReference>
<feature type="region of interest" description="Disordered" evidence="2">
    <location>
        <begin position="156"/>
        <end position="196"/>
    </location>
</feature>
<sequence length="354" mass="39372">MTRRIGFTGDVMLGRLVDDRQRRRSVDAVWGNVRERLRDLDALVINLECVLSTRGSEWRRTHRPFHFRADPDWAVPALERAGVDVCALANNHVLDYEEVALRDTLEHLDEAGIARTGAGETIDEALDPAVVTVDGDEGDETDGLELAVVSFTDNTPEYAADEESPGTAWIDVSESRRDSSSRIQSDDTVDDERTRERVREALSRAHETDPDLLVASLHWGPNMVTEPPDSFRAFGRWLVEEGVDVIHGHSAHVFQGIEVHDGAPIVYDAGDFVDDYAVDDELRNDRGFLFELAVTEDGTPTELRLRPTEIDGCVVHEASPDAAAWARDRMRELSAPFGTAFDRDGEALVLALES</sequence>
<dbReference type="Pfam" id="PF09587">
    <property type="entry name" value="PGA_cap"/>
    <property type="match status" value="1"/>
</dbReference>
<dbReference type="SUPFAM" id="SSF56300">
    <property type="entry name" value="Metallo-dependent phosphatases"/>
    <property type="match status" value="1"/>
</dbReference>
<dbReference type="InterPro" id="IPR019079">
    <property type="entry name" value="Capsule_synth_CapA"/>
</dbReference>
<dbReference type="Proteomes" id="UP001016761">
    <property type="component" value="Unassembled WGS sequence"/>
</dbReference>
<keyword evidence="5" id="KW-1185">Reference proteome</keyword>
<protein>
    <submittedName>
        <fullName evidence="4">CapA family protein</fullName>
    </submittedName>
</protein>
<name>A0ABX2LNH5_9EURY</name>
<dbReference type="Gene3D" id="3.60.21.10">
    <property type="match status" value="1"/>
</dbReference>
<reference evidence="4 5" key="1">
    <citation type="submission" date="2020-06" db="EMBL/GenBank/DDBJ databases">
        <title>Haloterrigena sp. nov., an extremely halophilic archaeon isolated from a saline sediment.</title>
        <authorList>
            <person name="Liu B.-B."/>
        </authorList>
    </citation>
    <scope>NUCLEOTIDE SEQUENCE [LARGE SCALE GENOMIC DNA]</scope>
    <source>
        <strain evidence="4 5">SYSU A558-1</strain>
    </source>
</reference>
<accession>A0ABX2LNH5</accession>
<evidence type="ECO:0000256" key="2">
    <source>
        <dbReference type="SAM" id="MobiDB-lite"/>
    </source>
</evidence>
<dbReference type="EMBL" id="JABUQZ010000001">
    <property type="protein sequence ID" value="NUC74386.1"/>
    <property type="molecule type" value="Genomic_DNA"/>
</dbReference>